<dbReference type="AlphaFoldDB" id="A0A0A2C9L8"/>
<evidence type="ECO:0000256" key="2">
    <source>
        <dbReference type="SAM" id="SignalP"/>
    </source>
</evidence>
<gene>
    <name evidence="3" type="ORF">EV03_0135</name>
</gene>
<dbReference type="EMBL" id="JNAX01000003">
    <property type="protein sequence ID" value="KGG22242.1"/>
    <property type="molecule type" value="Genomic_DNA"/>
</dbReference>
<organism evidence="3 4">
    <name type="scientific">Prochlorococcus marinus str. PAC1</name>
    <dbReference type="NCBI Taxonomy" id="59924"/>
    <lineage>
        <taxon>Bacteria</taxon>
        <taxon>Bacillati</taxon>
        <taxon>Cyanobacteriota</taxon>
        <taxon>Cyanophyceae</taxon>
        <taxon>Synechococcales</taxon>
        <taxon>Prochlorococcaceae</taxon>
        <taxon>Prochlorococcus</taxon>
    </lineage>
</organism>
<sequence>MKNFLIKLALFVFIVFSGLNSADAVLQGWVPPEDYGEGDSYEMGMEPEDDAEGMDSQSEELSMEDIFGDEQVFPFPPGLGN</sequence>
<feature type="region of interest" description="Disordered" evidence="1">
    <location>
        <begin position="36"/>
        <end position="59"/>
    </location>
</feature>
<feature type="signal peptide" evidence="2">
    <location>
        <begin position="1"/>
        <end position="22"/>
    </location>
</feature>
<evidence type="ECO:0000256" key="1">
    <source>
        <dbReference type="SAM" id="MobiDB-lite"/>
    </source>
</evidence>
<reference evidence="4" key="1">
    <citation type="journal article" date="2014" name="Sci. Data">
        <title>Genomes of diverse isolates of the marine cyanobacterium Prochlorococcus.</title>
        <authorList>
            <person name="Biller S."/>
            <person name="Berube P."/>
            <person name="Thompson J."/>
            <person name="Kelly L."/>
            <person name="Roggensack S."/>
            <person name="Awad L."/>
            <person name="Roache-Johnson K."/>
            <person name="Ding H."/>
            <person name="Giovannoni S.J."/>
            <person name="Moore L.R."/>
            <person name="Chisholm S.W."/>
        </authorList>
    </citation>
    <scope>NUCLEOTIDE SEQUENCE [LARGE SCALE GENOMIC DNA]</scope>
    <source>
        <strain evidence="4">PAC1</strain>
    </source>
</reference>
<dbReference type="RefSeq" id="WP_036904238.1">
    <property type="nucleotide sequence ID" value="NZ_CP138967.1"/>
</dbReference>
<dbReference type="Proteomes" id="UP000030392">
    <property type="component" value="Unassembled WGS sequence"/>
</dbReference>
<evidence type="ECO:0000313" key="4">
    <source>
        <dbReference type="Proteomes" id="UP000030392"/>
    </source>
</evidence>
<protein>
    <recommendedName>
        <fullName evidence="5">Secreted protein</fullName>
    </recommendedName>
</protein>
<evidence type="ECO:0000313" key="3">
    <source>
        <dbReference type="EMBL" id="KGG22242.1"/>
    </source>
</evidence>
<proteinExistence type="predicted"/>
<keyword evidence="2" id="KW-0732">Signal</keyword>
<evidence type="ECO:0008006" key="5">
    <source>
        <dbReference type="Google" id="ProtNLM"/>
    </source>
</evidence>
<accession>A0A0A2C9L8</accession>
<comment type="caution">
    <text evidence="3">The sequence shown here is derived from an EMBL/GenBank/DDBJ whole genome shotgun (WGS) entry which is preliminary data.</text>
</comment>
<name>A0A0A2C9L8_PROMR</name>
<feature type="chain" id="PRO_5001986343" description="Secreted protein" evidence="2">
    <location>
        <begin position="23"/>
        <end position="81"/>
    </location>
</feature>